<name>A0A9W7GLI2_9STRA</name>
<keyword evidence="3" id="KW-1185">Reference proteome</keyword>
<proteinExistence type="predicted"/>
<keyword evidence="1" id="KW-0732">Signal</keyword>
<comment type="caution">
    <text evidence="2">The sequence shown here is derived from an EMBL/GenBank/DDBJ whole genome shotgun (WGS) entry which is preliminary data.</text>
</comment>
<dbReference type="Proteomes" id="UP001165065">
    <property type="component" value="Unassembled WGS sequence"/>
</dbReference>
<feature type="signal peptide" evidence="1">
    <location>
        <begin position="1"/>
        <end position="15"/>
    </location>
</feature>
<organism evidence="2 3">
    <name type="scientific">Triparma columacea</name>
    <dbReference type="NCBI Taxonomy" id="722753"/>
    <lineage>
        <taxon>Eukaryota</taxon>
        <taxon>Sar</taxon>
        <taxon>Stramenopiles</taxon>
        <taxon>Ochrophyta</taxon>
        <taxon>Bolidophyceae</taxon>
        <taxon>Parmales</taxon>
        <taxon>Triparmaceae</taxon>
        <taxon>Triparma</taxon>
    </lineage>
</organism>
<dbReference type="InterPro" id="IPR005046">
    <property type="entry name" value="DUF285"/>
</dbReference>
<sequence>MLFLILTLLPGIVLGFQPTTKQELKDAINAHLSGTSEKGPINNWDTSLITDMSKLFCASYGWCDCGSLCSEYEQFNEDISGWDTSQVTSMSLMFVYASNFNQDISGWDTSQVTSMSNMF</sequence>
<evidence type="ECO:0008006" key="4">
    <source>
        <dbReference type="Google" id="ProtNLM"/>
    </source>
</evidence>
<feature type="chain" id="PRO_5040781703" description="Chitinase" evidence="1">
    <location>
        <begin position="16"/>
        <end position="119"/>
    </location>
</feature>
<evidence type="ECO:0000256" key="1">
    <source>
        <dbReference type="SAM" id="SignalP"/>
    </source>
</evidence>
<evidence type="ECO:0000313" key="3">
    <source>
        <dbReference type="Proteomes" id="UP001165065"/>
    </source>
</evidence>
<dbReference type="Pfam" id="PF03382">
    <property type="entry name" value="DUF285"/>
    <property type="match status" value="1"/>
</dbReference>
<dbReference type="InterPro" id="IPR011889">
    <property type="entry name" value="Liste_lipo_26"/>
</dbReference>
<gene>
    <name evidence="2" type="ORF">TrCOL_g2494</name>
</gene>
<dbReference type="AlphaFoldDB" id="A0A9W7GLI2"/>
<dbReference type="EMBL" id="BRYA01000279">
    <property type="protein sequence ID" value="GMI46065.1"/>
    <property type="molecule type" value="Genomic_DNA"/>
</dbReference>
<feature type="non-terminal residue" evidence="2">
    <location>
        <position position="119"/>
    </location>
</feature>
<dbReference type="OrthoDB" id="198852at2759"/>
<evidence type="ECO:0000313" key="2">
    <source>
        <dbReference type="EMBL" id="GMI46065.1"/>
    </source>
</evidence>
<reference evidence="3" key="1">
    <citation type="journal article" date="2023" name="Commun. Biol.">
        <title>Genome analysis of Parmales, the sister group of diatoms, reveals the evolutionary specialization of diatoms from phago-mixotrophs to photoautotrophs.</title>
        <authorList>
            <person name="Ban H."/>
            <person name="Sato S."/>
            <person name="Yoshikawa S."/>
            <person name="Yamada K."/>
            <person name="Nakamura Y."/>
            <person name="Ichinomiya M."/>
            <person name="Sato N."/>
            <person name="Blanc-Mathieu R."/>
            <person name="Endo H."/>
            <person name="Kuwata A."/>
            <person name="Ogata H."/>
        </authorList>
    </citation>
    <scope>NUCLEOTIDE SEQUENCE [LARGE SCALE GENOMIC DNA]</scope>
</reference>
<protein>
    <recommendedName>
        <fullName evidence="4">Chitinase</fullName>
    </recommendedName>
</protein>
<dbReference type="NCBIfam" id="TIGR02167">
    <property type="entry name" value="Liste_lipo_26"/>
    <property type="match status" value="2"/>
</dbReference>
<accession>A0A9W7GLI2</accession>